<evidence type="ECO:0000259" key="3">
    <source>
        <dbReference type="PROSITE" id="PS50850"/>
    </source>
</evidence>
<dbReference type="PANTHER" id="PTHR11360">
    <property type="entry name" value="MONOCARBOXYLATE TRANSPORTER"/>
    <property type="match status" value="1"/>
</dbReference>
<name>A0A482WLC8_LAOST</name>
<feature type="transmembrane region" description="Helical" evidence="2">
    <location>
        <begin position="463"/>
        <end position="480"/>
    </location>
</feature>
<feature type="transmembrane region" description="Helical" evidence="2">
    <location>
        <begin position="30"/>
        <end position="51"/>
    </location>
</feature>
<evidence type="ECO:0000256" key="2">
    <source>
        <dbReference type="SAM" id="Phobius"/>
    </source>
</evidence>
<gene>
    <name evidence="4" type="ORF">LSTR_LSTR010242</name>
</gene>
<evidence type="ECO:0000313" key="4">
    <source>
        <dbReference type="EMBL" id="RZF34268.1"/>
    </source>
</evidence>
<evidence type="ECO:0000313" key="5">
    <source>
        <dbReference type="Proteomes" id="UP000291343"/>
    </source>
</evidence>
<proteinExistence type="predicted"/>
<dbReference type="PANTHER" id="PTHR11360:SF237">
    <property type="entry name" value="MONOCARBOXYLATE TRANSPORTER 12-B-LIKE PROTEIN"/>
    <property type="match status" value="1"/>
</dbReference>
<dbReference type="GO" id="GO:0008028">
    <property type="term" value="F:monocarboxylic acid transmembrane transporter activity"/>
    <property type="evidence" value="ECO:0007669"/>
    <property type="project" value="TreeGrafter"/>
</dbReference>
<sequence length="567" mass="63119">MKGMSSAFKQVMDEEEENKKNTKYHPPDGGWGWVIVASFAAQNIILLPVIINFGLMFRDIFAVLGMSQTDVSIIININSAAGMLFGLMNGPILKTFGFRKTACTGAVITFLGNLLTSRATSFFDFIFYYGIVTSIGIALVMSSFSLALNSYFVKRRGMATGIAMSATGLGPVFMPLLISFLMGVYGARGTAFIMAALTLHSFVGSLLLQPVKWHYKTASNEQEAPAIQLTDTDRNSIRRLSTEQLNLDNPYIVLGKMQKRRYSDTPPFSRSDKHSISSYSLNVKNGVVIRNHGARGSKEDMFTEVSKNETKVQNHTKPDDVLDNDTTEVTKFLNNEPAAKSDESNDKPDEKEKWNKRLVRLFDLDLLSEPVFFNIWLGMSLEFTSEMNFALMVPFILRDWGYDTKKTAQLMSIMAVADVLTRLVAPFIGRKAKIPARYIYMISIVVLIGLKFSLVLAETESTRLVVFIALGIGRGFRALFRALVVPNHVPIEKLASASGLQTALNGVFLITFGPVLGYIKDVMKSYSWYLTVLNLLAALTVVLWLCEILIRICKHRKTTANNDNCAP</sequence>
<dbReference type="InterPro" id="IPR011701">
    <property type="entry name" value="MFS"/>
</dbReference>
<evidence type="ECO:0000256" key="1">
    <source>
        <dbReference type="ARBA" id="ARBA00004141"/>
    </source>
</evidence>
<feature type="transmembrane region" description="Helical" evidence="2">
    <location>
        <begin position="160"/>
        <end position="185"/>
    </location>
</feature>
<dbReference type="EMBL" id="QKKF02032163">
    <property type="protein sequence ID" value="RZF34268.1"/>
    <property type="molecule type" value="Genomic_DNA"/>
</dbReference>
<comment type="caution">
    <text evidence="4">The sequence shown here is derived from an EMBL/GenBank/DDBJ whole genome shotgun (WGS) entry which is preliminary data.</text>
</comment>
<feature type="transmembrane region" description="Helical" evidence="2">
    <location>
        <begin position="438"/>
        <end position="457"/>
    </location>
</feature>
<feature type="transmembrane region" description="Helical" evidence="2">
    <location>
        <begin position="526"/>
        <end position="550"/>
    </location>
</feature>
<dbReference type="Gene3D" id="1.20.1250.20">
    <property type="entry name" value="MFS general substrate transporter like domains"/>
    <property type="match status" value="1"/>
</dbReference>
<dbReference type="InterPro" id="IPR020846">
    <property type="entry name" value="MFS_dom"/>
</dbReference>
<keyword evidence="5" id="KW-1185">Reference proteome</keyword>
<dbReference type="GO" id="GO:0016020">
    <property type="term" value="C:membrane"/>
    <property type="evidence" value="ECO:0007669"/>
    <property type="project" value="UniProtKB-SubCell"/>
</dbReference>
<dbReference type="PROSITE" id="PS50850">
    <property type="entry name" value="MFS"/>
    <property type="match status" value="1"/>
</dbReference>
<keyword evidence="2" id="KW-0472">Membrane</keyword>
<reference evidence="4 5" key="1">
    <citation type="journal article" date="2017" name="Gigascience">
        <title>Genome sequence of the small brown planthopper, Laodelphax striatellus.</title>
        <authorList>
            <person name="Zhu J."/>
            <person name="Jiang F."/>
            <person name="Wang X."/>
            <person name="Yang P."/>
            <person name="Bao Y."/>
            <person name="Zhao W."/>
            <person name="Wang W."/>
            <person name="Lu H."/>
            <person name="Wang Q."/>
            <person name="Cui N."/>
            <person name="Li J."/>
            <person name="Chen X."/>
            <person name="Luo L."/>
            <person name="Yu J."/>
            <person name="Kang L."/>
            <person name="Cui F."/>
        </authorList>
    </citation>
    <scope>NUCLEOTIDE SEQUENCE [LARGE SCALE GENOMIC DNA]</scope>
    <source>
        <strain evidence="4">Lst14</strain>
    </source>
</reference>
<accession>A0A482WLC8</accession>
<feature type="transmembrane region" description="Helical" evidence="2">
    <location>
        <begin position="126"/>
        <end position="148"/>
    </location>
</feature>
<keyword evidence="2" id="KW-1133">Transmembrane helix</keyword>
<dbReference type="Proteomes" id="UP000291343">
    <property type="component" value="Unassembled WGS sequence"/>
</dbReference>
<dbReference type="OrthoDB" id="410267at2759"/>
<protein>
    <recommendedName>
        <fullName evidence="3">Major facilitator superfamily (MFS) profile domain-containing protein</fullName>
    </recommendedName>
</protein>
<comment type="subcellular location">
    <subcellularLocation>
        <location evidence="1">Membrane</location>
        <topology evidence="1">Multi-pass membrane protein</topology>
    </subcellularLocation>
</comment>
<dbReference type="AlphaFoldDB" id="A0A482WLC8"/>
<dbReference type="InterPro" id="IPR050327">
    <property type="entry name" value="Proton-linked_MCT"/>
</dbReference>
<dbReference type="InParanoid" id="A0A482WLC8"/>
<feature type="domain" description="Major facilitator superfamily (MFS) profile" evidence="3">
    <location>
        <begin position="371"/>
        <end position="567"/>
    </location>
</feature>
<dbReference type="SUPFAM" id="SSF103473">
    <property type="entry name" value="MFS general substrate transporter"/>
    <property type="match status" value="1"/>
</dbReference>
<feature type="transmembrane region" description="Helical" evidence="2">
    <location>
        <begin position="71"/>
        <end position="90"/>
    </location>
</feature>
<dbReference type="Pfam" id="PF07690">
    <property type="entry name" value="MFS_1"/>
    <property type="match status" value="2"/>
</dbReference>
<dbReference type="InterPro" id="IPR036259">
    <property type="entry name" value="MFS_trans_sf"/>
</dbReference>
<feature type="transmembrane region" description="Helical" evidence="2">
    <location>
        <begin position="500"/>
        <end position="520"/>
    </location>
</feature>
<organism evidence="4 5">
    <name type="scientific">Laodelphax striatellus</name>
    <name type="common">Small brown planthopper</name>
    <name type="synonym">Delphax striatella</name>
    <dbReference type="NCBI Taxonomy" id="195883"/>
    <lineage>
        <taxon>Eukaryota</taxon>
        <taxon>Metazoa</taxon>
        <taxon>Ecdysozoa</taxon>
        <taxon>Arthropoda</taxon>
        <taxon>Hexapoda</taxon>
        <taxon>Insecta</taxon>
        <taxon>Pterygota</taxon>
        <taxon>Neoptera</taxon>
        <taxon>Paraneoptera</taxon>
        <taxon>Hemiptera</taxon>
        <taxon>Auchenorrhyncha</taxon>
        <taxon>Fulgoroidea</taxon>
        <taxon>Delphacidae</taxon>
        <taxon>Criomorphinae</taxon>
        <taxon>Laodelphax</taxon>
    </lineage>
</organism>
<keyword evidence="2" id="KW-0812">Transmembrane</keyword>